<dbReference type="GO" id="GO:0030166">
    <property type="term" value="P:proteoglycan biosynthetic process"/>
    <property type="evidence" value="ECO:0007669"/>
    <property type="project" value="TreeGrafter"/>
</dbReference>
<sequence length="351" mass="40333">MTNLRIFLIVLCYYNWWTSTQVVSVRGWARTERPYNSTYPLTQPLVARDAVKYRIGIIADLDKDSKSPSKSNTYISYFKKGYLNYNPVQQSVSIEWDLKPPTVLTSPYSHKGRGMELSELIVYDGRLLTFDDRSGLVYIIENDKVVPWVILMDGNGHTIKGFKSEWVTLKDNLLYVGSMGKEWTTPGGEFQSYDPMWVKVINMNGEVQHQLWVVQYQAVRRAIGINWPGYMIHESGVWSPIKRQWHFLPRRCSRDAYNETTDEVNGCNYLITADDDFKIVEAKEITRLEPKLGFSSFKFIPGTGDEAIVALKTTEFEGQTSTYISAFTTDGNVLLPDTLVENKKYEGLEFI</sequence>
<dbReference type="EC" id="3.6.1.5" evidence="2"/>
<keyword evidence="6" id="KW-0378">Hydrolase</keyword>
<dbReference type="GO" id="GO:0004382">
    <property type="term" value="F:GDP phosphatase activity"/>
    <property type="evidence" value="ECO:0007669"/>
    <property type="project" value="TreeGrafter"/>
</dbReference>
<feature type="binding site" evidence="12">
    <location>
        <position position="346"/>
    </location>
    <ligand>
        <name>Ca(2+)</name>
        <dbReference type="ChEBI" id="CHEBI:29108"/>
    </ligand>
</feature>
<dbReference type="InterPro" id="IPR009283">
    <property type="entry name" value="Apyrase"/>
</dbReference>
<feature type="binding site" evidence="12">
    <location>
        <position position="295"/>
    </location>
    <ligand>
        <name>Ca(2+)</name>
        <dbReference type="ChEBI" id="CHEBI:29108"/>
    </ligand>
</feature>
<keyword evidence="5 12" id="KW-0479">Metal-binding</keyword>
<protein>
    <recommendedName>
        <fullName evidence="11">Apyrase</fullName>
        <ecNumber evidence="2">3.6.1.5</ecNumber>
    </recommendedName>
</protein>
<evidence type="ECO:0000256" key="8">
    <source>
        <dbReference type="ARBA" id="ARBA00023240"/>
    </source>
</evidence>
<dbReference type="FunFam" id="2.120.10.100:FF:000001">
    <property type="entry name" value="Soluble calcium-activated nucleotidase 1"/>
    <property type="match status" value="1"/>
</dbReference>
<name>A0A8S0YX77_ARCPL</name>
<evidence type="ECO:0000256" key="12">
    <source>
        <dbReference type="PIRSR" id="PIRSR609283-1"/>
    </source>
</evidence>
<evidence type="ECO:0000313" key="15">
    <source>
        <dbReference type="Proteomes" id="UP000494256"/>
    </source>
</evidence>
<dbReference type="InterPro" id="IPR036258">
    <property type="entry name" value="Apyrase_sf"/>
</dbReference>
<feature type="binding site" evidence="12">
    <location>
        <position position="165"/>
    </location>
    <ligand>
        <name>Ca(2+)</name>
        <dbReference type="ChEBI" id="CHEBI:29108"/>
    </ligand>
</feature>
<evidence type="ECO:0000256" key="6">
    <source>
        <dbReference type="ARBA" id="ARBA00022801"/>
    </source>
</evidence>
<comment type="similarity">
    <text evidence="9">Belongs to the apyrase family.</text>
</comment>
<evidence type="ECO:0000256" key="4">
    <source>
        <dbReference type="ARBA" id="ARBA00022656"/>
    </source>
</evidence>
<dbReference type="EMBL" id="CADEBD010000171">
    <property type="protein sequence ID" value="CAB3224373.1"/>
    <property type="molecule type" value="Genomic_DNA"/>
</dbReference>
<dbReference type="Proteomes" id="UP000494256">
    <property type="component" value="Unassembled WGS sequence"/>
</dbReference>
<evidence type="ECO:0000256" key="10">
    <source>
        <dbReference type="ARBA" id="ARBA00047297"/>
    </source>
</evidence>
<keyword evidence="13" id="KW-0732">Signal</keyword>
<dbReference type="Pfam" id="PF06079">
    <property type="entry name" value="Apyrase"/>
    <property type="match status" value="1"/>
</dbReference>
<feature type="binding site" evidence="12">
    <location>
        <position position="118"/>
    </location>
    <ligand>
        <name>Ca(2+)</name>
        <dbReference type="ChEBI" id="CHEBI:29108"/>
    </ligand>
</feature>
<evidence type="ECO:0000256" key="13">
    <source>
        <dbReference type="SAM" id="SignalP"/>
    </source>
</evidence>
<comment type="caution">
    <text evidence="14">The sequence shown here is derived from an EMBL/GenBank/DDBJ whole genome shotgun (WGS) entry which is preliminary data.</text>
</comment>
<dbReference type="PANTHER" id="PTHR13023:SF3">
    <property type="entry name" value="SOLUBLE CALCIUM-ACTIVATED NUCLEOTIDASE 1"/>
    <property type="match status" value="1"/>
</dbReference>
<keyword evidence="7 12" id="KW-0106">Calcium</keyword>
<dbReference type="GO" id="GO:0090729">
    <property type="term" value="F:toxin activity"/>
    <property type="evidence" value="ECO:0007669"/>
    <property type="project" value="UniProtKB-KW"/>
</dbReference>
<organism evidence="14 15">
    <name type="scientific">Arctia plantaginis</name>
    <name type="common">Wood tiger moth</name>
    <name type="synonym">Phalaena plantaginis</name>
    <dbReference type="NCBI Taxonomy" id="874455"/>
    <lineage>
        <taxon>Eukaryota</taxon>
        <taxon>Metazoa</taxon>
        <taxon>Ecdysozoa</taxon>
        <taxon>Arthropoda</taxon>
        <taxon>Hexapoda</taxon>
        <taxon>Insecta</taxon>
        <taxon>Pterygota</taxon>
        <taxon>Neoptera</taxon>
        <taxon>Endopterygota</taxon>
        <taxon>Lepidoptera</taxon>
        <taxon>Glossata</taxon>
        <taxon>Ditrysia</taxon>
        <taxon>Noctuoidea</taxon>
        <taxon>Erebidae</taxon>
        <taxon>Arctiinae</taxon>
        <taxon>Arctia</taxon>
    </lineage>
</organism>
<dbReference type="AlphaFoldDB" id="A0A8S0YX77"/>
<dbReference type="SUPFAM" id="SSF101887">
    <property type="entry name" value="Apyrase"/>
    <property type="match status" value="1"/>
</dbReference>
<evidence type="ECO:0000256" key="2">
    <source>
        <dbReference type="ARBA" id="ARBA00012148"/>
    </source>
</evidence>
<dbReference type="GO" id="GO:0045134">
    <property type="term" value="F:UDP phosphatase activity"/>
    <property type="evidence" value="ECO:0007669"/>
    <property type="project" value="TreeGrafter"/>
</dbReference>
<accession>A0A8S0YX77</accession>
<comment type="cofactor">
    <cofactor evidence="1 12">
        <name>Ca(2+)</name>
        <dbReference type="ChEBI" id="CHEBI:29108"/>
    </cofactor>
</comment>
<feature type="binding site" evidence="12">
    <location>
        <position position="234"/>
    </location>
    <ligand>
        <name>Ca(2+)</name>
        <dbReference type="ChEBI" id="CHEBI:29108"/>
    </ligand>
</feature>
<keyword evidence="8" id="KW-1199">Hemostasis impairing toxin</keyword>
<proteinExistence type="inferred from homology"/>
<evidence type="ECO:0000256" key="3">
    <source>
        <dbReference type="ARBA" id="ARBA00022442"/>
    </source>
</evidence>
<evidence type="ECO:0000256" key="5">
    <source>
        <dbReference type="ARBA" id="ARBA00022723"/>
    </source>
</evidence>
<evidence type="ECO:0000256" key="11">
    <source>
        <dbReference type="ARBA" id="ARBA00074431"/>
    </source>
</evidence>
<evidence type="ECO:0000256" key="7">
    <source>
        <dbReference type="ARBA" id="ARBA00022837"/>
    </source>
</evidence>
<evidence type="ECO:0000313" key="14">
    <source>
        <dbReference type="EMBL" id="CAB3224373.1"/>
    </source>
</evidence>
<feature type="chain" id="PRO_5035844332" description="Apyrase" evidence="13">
    <location>
        <begin position="21"/>
        <end position="351"/>
    </location>
</feature>
<gene>
    <name evidence="14" type="ORF">APLA_LOCUS1920</name>
</gene>
<feature type="binding site" evidence="12">
    <location>
        <position position="119"/>
    </location>
    <ligand>
        <name>Ca(2+)</name>
        <dbReference type="ChEBI" id="CHEBI:29108"/>
    </ligand>
</feature>
<keyword evidence="4" id="KW-0800">Toxin</keyword>
<dbReference type="GO" id="GO:0005509">
    <property type="term" value="F:calcium ion binding"/>
    <property type="evidence" value="ECO:0007669"/>
    <property type="project" value="InterPro"/>
</dbReference>
<dbReference type="Gene3D" id="2.120.10.100">
    <property type="entry name" value="Apyrase"/>
    <property type="match status" value="1"/>
</dbReference>
<feature type="signal peptide" evidence="13">
    <location>
        <begin position="1"/>
        <end position="20"/>
    </location>
</feature>
<evidence type="ECO:0000256" key="1">
    <source>
        <dbReference type="ARBA" id="ARBA00001913"/>
    </source>
</evidence>
<evidence type="ECO:0000256" key="9">
    <source>
        <dbReference type="ARBA" id="ARBA00025738"/>
    </source>
</evidence>
<dbReference type="OrthoDB" id="20727at2759"/>
<comment type="catalytic activity">
    <reaction evidence="10">
        <text>a ribonucleoside 5'-triphosphate + 2 H2O = a ribonucleoside 5'-phosphate + 2 phosphate + 2 H(+)</text>
        <dbReference type="Rhea" id="RHEA:36795"/>
        <dbReference type="ChEBI" id="CHEBI:15377"/>
        <dbReference type="ChEBI" id="CHEBI:15378"/>
        <dbReference type="ChEBI" id="CHEBI:43474"/>
        <dbReference type="ChEBI" id="CHEBI:58043"/>
        <dbReference type="ChEBI" id="CHEBI:61557"/>
        <dbReference type="EC" id="3.6.1.5"/>
    </reaction>
    <physiologicalReaction direction="left-to-right" evidence="10">
        <dbReference type="Rhea" id="RHEA:36796"/>
    </physiologicalReaction>
</comment>
<keyword evidence="3" id="KW-1201">Platelet aggregation inhibiting toxin</keyword>
<dbReference type="GO" id="GO:0004050">
    <property type="term" value="F:apyrase activity"/>
    <property type="evidence" value="ECO:0007669"/>
    <property type="project" value="UniProtKB-EC"/>
</dbReference>
<reference evidence="14 15" key="1">
    <citation type="submission" date="2020-04" db="EMBL/GenBank/DDBJ databases">
        <authorList>
            <person name="Wallbank WR R."/>
            <person name="Pardo Diaz C."/>
            <person name="Kozak K."/>
            <person name="Martin S."/>
            <person name="Jiggins C."/>
            <person name="Moest M."/>
            <person name="Warren A I."/>
            <person name="Byers J.R.P. K."/>
            <person name="Montejo-Kovacevich G."/>
            <person name="Yen C E."/>
        </authorList>
    </citation>
    <scope>NUCLEOTIDE SEQUENCE [LARGE SCALE GENOMIC DNA]</scope>
</reference>
<dbReference type="PANTHER" id="PTHR13023">
    <property type="entry name" value="APYRASE"/>
    <property type="match status" value="1"/>
</dbReference>